<dbReference type="PROSITE" id="PS51186">
    <property type="entry name" value="GNAT"/>
    <property type="match status" value="1"/>
</dbReference>
<dbReference type="PANTHER" id="PTHR43800">
    <property type="entry name" value="PEPTIDYL-LYSINE N-ACETYLTRANSFERASE YJAB"/>
    <property type="match status" value="1"/>
</dbReference>
<evidence type="ECO:0000313" key="1">
    <source>
        <dbReference type="EMBL" id="AYV23736.1"/>
    </source>
</evidence>
<dbReference type="InterPro" id="IPR016181">
    <property type="entry name" value="Acyl_CoA_acyltransferase"/>
</dbReference>
<organism evidence="1 2">
    <name type="scientific">Vibrio mediterranei</name>
    <dbReference type="NCBI Taxonomy" id="689"/>
    <lineage>
        <taxon>Bacteria</taxon>
        <taxon>Pseudomonadati</taxon>
        <taxon>Pseudomonadota</taxon>
        <taxon>Gammaproteobacteria</taxon>
        <taxon>Vibrionales</taxon>
        <taxon>Vibrionaceae</taxon>
        <taxon>Vibrio</taxon>
    </lineage>
</organism>
<dbReference type="GeneID" id="64089644"/>
<dbReference type="EMBL" id="CP033578">
    <property type="protein sequence ID" value="AYV23736.1"/>
    <property type="molecule type" value="Genomic_DNA"/>
</dbReference>
<dbReference type="RefSeq" id="WP_031493571.1">
    <property type="nucleotide sequence ID" value="NZ_CP033578.1"/>
</dbReference>
<dbReference type="CDD" id="cd04301">
    <property type="entry name" value="NAT_SF"/>
    <property type="match status" value="1"/>
</dbReference>
<sequence>MHEPPFTLERFEPKHAKQIVTLWRRAFVQALGIEPIHSVESQLYFLTNILPHSHDIWVVLTLESKQPVAFMAIDRNEINQLYVAPEFQRKGIGRLLVEEAQARSGGELSLRTFQINHNAIEFYRRLGFTEHEGNSDNEEGLEDIVFRWVQEQ</sequence>
<accession>A0A3G4VG11</accession>
<name>A0A3G4VG11_9VIBR</name>
<dbReference type="AlphaFoldDB" id="A0A3G4VG11"/>
<gene>
    <name evidence="1" type="ORF">ECB94_20870</name>
</gene>
<dbReference type="InterPro" id="IPR000182">
    <property type="entry name" value="GNAT_dom"/>
</dbReference>
<evidence type="ECO:0000313" key="2">
    <source>
        <dbReference type="Proteomes" id="UP000279760"/>
    </source>
</evidence>
<dbReference type="GO" id="GO:0016747">
    <property type="term" value="F:acyltransferase activity, transferring groups other than amino-acyl groups"/>
    <property type="evidence" value="ECO:0007669"/>
    <property type="project" value="InterPro"/>
</dbReference>
<keyword evidence="1" id="KW-0808">Transferase</keyword>
<dbReference type="Proteomes" id="UP000279760">
    <property type="component" value="Chromosome 2"/>
</dbReference>
<proteinExistence type="predicted"/>
<dbReference type="SUPFAM" id="SSF55729">
    <property type="entry name" value="Acyl-CoA N-acyltransferases (Nat)"/>
    <property type="match status" value="1"/>
</dbReference>
<protein>
    <submittedName>
        <fullName evidence="1">N-acetyltransferase</fullName>
    </submittedName>
</protein>
<dbReference type="PANTHER" id="PTHR43800:SF1">
    <property type="entry name" value="PEPTIDYL-LYSINE N-ACETYLTRANSFERASE YJAB"/>
    <property type="match status" value="1"/>
</dbReference>
<dbReference type="Pfam" id="PF13508">
    <property type="entry name" value="Acetyltransf_7"/>
    <property type="match status" value="1"/>
</dbReference>
<dbReference type="Gene3D" id="3.40.630.30">
    <property type="match status" value="1"/>
</dbReference>
<reference evidence="1 2" key="1">
    <citation type="submission" date="2018-11" db="EMBL/GenBank/DDBJ databases">
        <title>Complete Genome Sequence of Vbrio mediterranei 117-T6: a Potential Pathogen Bacteria Isolated from the Conchocelis of Pyropia.</title>
        <authorList>
            <person name="Liu Q."/>
        </authorList>
    </citation>
    <scope>NUCLEOTIDE SEQUENCE [LARGE SCALE GENOMIC DNA]</scope>
    <source>
        <strain evidence="1 2">117-T6</strain>
    </source>
</reference>